<dbReference type="InterPro" id="IPR035897">
    <property type="entry name" value="Toll_tir_struct_dom_sf"/>
</dbReference>
<dbReference type="Proteomes" id="UP001180536">
    <property type="component" value="Unassembled WGS sequence"/>
</dbReference>
<dbReference type="SUPFAM" id="SSF52200">
    <property type="entry name" value="Toll/Interleukin receptor TIR domain"/>
    <property type="match status" value="1"/>
</dbReference>
<dbReference type="Pfam" id="PF13676">
    <property type="entry name" value="TIR_2"/>
    <property type="match status" value="1"/>
</dbReference>
<protein>
    <recommendedName>
        <fullName evidence="1">TIR domain-containing protein</fullName>
    </recommendedName>
</protein>
<sequence length="160" mass="18446">MESVTDHQVFDFFLSHAVADSELVLGVKELLEKQGAQVYVDWANDPQLDRSKVNAETAAVLRQRMKQSRSMLYLATDAASSSKWMPWELGFFDGYQPGGVAIFPLLDKETDVFVGQEYLGLYPTVTKDQVTGQQTVYVQDRKRWTTLREFKSHTRNWRNF</sequence>
<evidence type="ECO:0000313" key="2">
    <source>
        <dbReference type="EMBL" id="MDR7298179.1"/>
    </source>
</evidence>
<proteinExistence type="predicted"/>
<dbReference type="Gene3D" id="3.40.50.10140">
    <property type="entry name" value="Toll/interleukin-1 receptor homology (TIR) domain"/>
    <property type="match status" value="1"/>
</dbReference>
<evidence type="ECO:0000313" key="3">
    <source>
        <dbReference type="Proteomes" id="UP001180536"/>
    </source>
</evidence>
<accession>A0ABU1ZC29</accession>
<feature type="domain" description="TIR" evidence="1">
    <location>
        <begin position="12"/>
        <end position="108"/>
    </location>
</feature>
<name>A0ABU1ZC29_9BURK</name>
<keyword evidence="3" id="KW-1185">Reference proteome</keyword>
<dbReference type="InterPro" id="IPR000157">
    <property type="entry name" value="TIR_dom"/>
</dbReference>
<dbReference type="EMBL" id="JAVDXQ010000004">
    <property type="protein sequence ID" value="MDR7298179.1"/>
    <property type="molecule type" value="Genomic_DNA"/>
</dbReference>
<evidence type="ECO:0000259" key="1">
    <source>
        <dbReference type="Pfam" id="PF13676"/>
    </source>
</evidence>
<comment type="caution">
    <text evidence="2">The sequence shown here is derived from an EMBL/GenBank/DDBJ whole genome shotgun (WGS) entry which is preliminary data.</text>
</comment>
<organism evidence="2 3">
    <name type="scientific">Pelomonas aquatica</name>
    <dbReference type="NCBI Taxonomy" id="431058"/>
    <lineage>
        <taxon>Bacteria</taxon>
        <taxon>Pseudomonadati</taxon>
        <taxon>Pseudomonadota</taxon>
        <taxon>Betaproteobacteria</taxon>
        <taxon>Burkholderiales</taxon>
        <taxon>Sphaerotilaceae</taxon>
        <taxon>Roseateles</taxon>
    </lineage>
</organism>
<reference evidence="2 3" key="1">
    <citation type="submission" date="2023-07" db="EMBL/GenBank/DDBJ databases">
        <title>Sorghum-associated microbial communities from plants grown in Nebraska, USA.</title>
        <authorList>
            <person name="Schachtman D."/>
        </authorList>
    </citation>
    <scope>NUCLEOTIDE SEQUENCE [LARGE SCALE GENOMIC DNA]</scope>
    <source>
        <strain evidence="2 3">BE310</strain>
    </source>
</reference>
<gene>
    <name evidence="2" type="ORF">J2X16_003528</name>
</gene>